<dbReference type="NCBIfam" id="TIGR00329">
    <property type="entry name" value="gcp_kae1"/>
    <property type="match status" value="1"/>
</dbReference>
<dbReference type="FunFam" id="3.30.420.40:FF:000012">
    <property type="entry name" value="tRNA N6-adenosine threonylcarbamoyltransferase"/>
    <property type="match status" value="1"/>
</dbReference>
<evidence type="ECO:0000256" key="4">
    <source>
        <dbReference type="ARBA" id="ARBA00022723"/>
    </source>
</evidence>
<dbReference type="InterPro" id="IPR000905">
    <property type="entry name" value="Gcp-like_dom"/>
</dbReference>
<comment type="caution">
    <text evidence="8">Lacks conserved residue(s) required for the propagation of feature annotation.</text>
</comment>
<dbReference type="GO" id="GO:0061711">
    <property type="term" value="F:tRNA N(6)-L-threonylcarbamoyladenine synthase activity"/>
    <property type="evidence" value="ECO:0007669"/>
    <property type="project" value="UniProtKB-EC"/>
</dbReference>
<feature type="binding site" evidence="8">
    <location>
        <position position="180"/>
    </location>
    <ligand>
        <name>substrate</name>
    </ligand>
</feature>
<comment type="cofactor">
    <cofactor evidence="8">
        <name>Fe(2+)</name>
        <dbReference type="ChEBI" id="CHEBI:29033"/>
    </cofactor>
    <text evidence="8">Binds 1 Fe(2+) ion per subunit.</text>
</comment>
<evidence type="ECO:0000256" key="3">
    <source>
        <dbReference type="ARBA" id="ARBA00022694"/>
    </source>
</evidence>
<feature type="binding site" evidence="8">
    <location>
        <position position="274"/>
    </location>
    <ligand>
        <name>substrate</name>
    </ligand>
</feature>
<dbReference type="EMBL" id="JACNLK010000013">
    <property type="protein sequence ID" value="MBC8207751.1"/>
    <property type="molecule type" value="Genomic_DNA"/>
</dbReference>
<evidence type="ECO:0000313" key="10">
    <source>
        <dbReference type="EMBL" id="MBC8207751.1"/>
    </source>
</evidence>
<keyword evidence="3 8" id="KW-0819">tRNA processing</keyword>
<evidence type="ECO:0000256" key="2">
    <source>
        <dbReference type="ARBA" id="ARBA00022679"/>
    </source>
</evidence>
<feature type="domain" description="Gcp-like" evidence="9">
    <location>
        <begin position="24"/>
        <end position="308"/>
    </location>
</feature>
<dbReference type="PANTHER" id="PTHR11735">
    <property type="entry name" value="TRNA N6-ADENOSINE THREONYLCARBAMOYLTRANSFERASE"/>
    <property type="match status" value="1"/>
</dbReference>
<evidence type="ECO:0000256" key="1">
    <source>
        <dbReference type="ARBA" id="ARBA00022490"/>
    </source>
</evidence>
<dbReference type="HAMAP" id="MF_01445">
    <property type="entry name" value="TsaD"/>
    <property type="match status" value="1"/>
</dbReference>
<dbReference type="Pfam" id="PF00814">
    <property type="entry name" value="TsaD"/>
    <property type="match status" value="1"/>
</dbReference>
<feature type="binding site" evidence="8">
    <location>
        <position position="115"/>
    </location>
    <ligand>
        <name>Fe cation</name>
        <dbReference type="ChEBI" id="CHEBI:24875"/>
    </ligand>
</feature>
<dbReference type="GO" id="GO:0005506">
    <property type="term" value="F:iron ion binding"/>
    <property type="evidence" value="ECO:0007669"/>
    <property type="project" value="UniProtKB-UniRule"/>
</dbReference>
<dbReference type="PANTHER" id="PTHR11735:SF6">
    <property type="entry name" value="TRNA N6-ADENOSINE THREONYLCARBAMOYLTRANSFERASE, MITOCHONDRIAL"/>
    <property type="match status" value="1"/>
</dbReference>
<comment type="subcellular location">
    <subcellularLocation>
        <location evidence="8">Cytoplasm</location>
    </subcellularLocation>
</comment>
<dbReference type="NCBIfam" id="TIGR03723">
    <property type="entry name" value="T6A_TsaD_YgjD"/>
    <property type="match status" value="1"/>
</dbReference>
<keyword evidence="2 8" id="KW-0808">Transferase</keyword>
<evidence type="ECO:0000259" key="9">
    <source>
        <dbReference type="Pfam" id="PF00814"/>
    </source>
</evidence>
<evidence type="ECO:0000313" key="11">
    <source>
        <dbReference type="Proteomes" id="UP000599024"/>
    </source>
</evidence>
<dbReference type="CDD" id="cd24133">
    <property type="entry name" value="ASKHA_NBD_TsaD_bac"/>
    <property type="match status" value="1"/>
</dbReference>
<accession>A0A8J6N857</accession>
<dbReference type="GO" id="GO:0002949">
    <property type="term" value="P:tRNA threonylcarbamoyladenosine modification"/>
    <property type="evidence" value="ECO:0007669"/>
    <property type="project" value="UniProtKB-UniRule"/>
</dbReference>
<dbReference type="AlphaFoldDB" id="A0A8J6N857"/>
<evidence type="ECO:0000256" key="6">
    <source>
        <dbReference type="ARBA" id="ARBA00023315"/>
    </source>
</evidence>
<reference evidence="10 11" key="1">
    <citation type="submission" date="2020-08" db="EMBL/GenBank/DDBJ databases">
        <title>Bridging the membrane lipid divide: bacteria of the FCB group superphylum have the potential to synthesize archaeal ether lipids.</title>
        <authorList>
            <person name="Villanueva L."/>
            <person name="Von Meijenfeldt F.A.B."/>
            <person name="Westbye A.B."/>
            <person name="Yadav S."/>
            <person name="Hopmans E.C."/>
            <person name="Dutilh B.E."/>
            <person name="Sinninghe Damste J.S."/>
        </authorList>
    </citation>
    <scope>NUCLEOTIDE SEQUENCE [LARGE SCALE GENOMIC DNA]</scope>
    <source>
        <strain evidence="10">NIOZ-UU81</strain>
    </source>
</reference>
<sequence>MLTLGIESSCDDTAAAILKDNGTLLSSVLSSQDETHSPFGGVVPELASRQHLKAIVPMVQTALYRAEVTLADIDLISVTQGPGLIGSLLVGFSYAKALASVRNIPLVGVDHMAGHILAALLEEEKPSFPYIALVVSGGSSSIYLAQNTQTFTLLGRTRDDAAGEAFDKVAKLLNLGYPGGPRVSKEASTGRRSAIRFPRAWLEENSLDFSFSGLKTAVLNHCHKEKQNNSSLAVSDICASFQEAVVEVLMTKTLMAADIHGINTIVLGGGVSSNPRLREAMTEACAISGKKLFTPSPEYCTDNGAMIALAGYFQFQTAGPMPPEQDVYSRSRLT</sequence>
<name>A0A8J6N857_9BACT</name>
<dbReference type="SUPFAM" id="SSF53067">
    <property type="entry name" value="Actin-like ATPase domain"/>
    <property type="match status" value="2"/>
</dbReference>
<comment type="similarity">
    <text evidence="8">Belongs to the KAE1 / TsaD family.</text>
</comment>
<feature type="binding site" evidence="8">
    <location>
        <begin position="134"/>
        <end position="138"/>
    </location>
    <ligand>
        <name>substrate</name>
    </ligand>
</feature>
<dbReference type="FunFam" id="3.30.420.40:FF:000040">
    <property type="entry name" value="tRNA N6-adenosine threonylcarbamoyltransferase"/>
    <property type="match status" value="1"/>
</dbReference>
<evidence type="ECO:0000256" key="8">
    <source>
        <dbReference type="HAMAP-Rule" id="MF_01445"/>
    </source>
</evidence>
<feature type="binding site" evidence="8">
    <location>
        <position position="302"/>
    </location>
    <ligand>
        <name>Fe cation</name>
        <dbReference type="ChEBI" id="CHEBI:24875"/>
    </ligand>
</feature>
<keyword evidence="1 8" id="KW-0963">Cytoplasm</keyword>
<dbReference type="Proteomes" id="UP000599024">
    <property type="component" value="Unassembled WGS sequence"/>
</dbReference>
<dbReference type="InterPro" id="IPR022450">
    <property type="entry name" value="TsaD"/>
</dbReference>
<dbReference type="EC" id="2.3.1.234" evidence="8"/>
<evidence type="ECO:0000256" key="7">
    <source>
        <dbReference type="ARBA" id="ARBA00048117"/>
    </source>
</evidence>
<proteinExistence type="inferred from homology"/>
<keyword evidence="4 8" id="KW-0479">Metal-binding</keyword>
<dbReference type="InterPro" id="IPR043129">
    <property type="entry name" value="ATPase_NBD"/>
</dbReference>
<comment type="function">
    <text evidence="8">Required for the formation of a threonylcarbamoyl group on adenosine at position 37 (t(6)A37) in tRNAs that read codons beginning with adenine. Is involved in the transfer of the threonylcarbamoyl moiety of threonylcarbamoyl-AMP (TC-AMP) to the N6 group of A37, together with TsaE and TsaB. TsaD likely plays a direct catalytic role in this reaction.</text>
</comment>
<keyword evidence="6 8" id="KW-0012">Acyltransferase</keyword>
<comment type="caution">
    <text evidence="10">The sequence shown here is derived from an EMBL/GenBank/DDBJ whole genome shotgun (WGS) entry which is preliminary data.</text>
</comment>
<feature type="binding site" evidence="8">
    <location>
        <position position="167"/>
    </location>
    <ligand>
        <name>substrate</name>
    </ligand>
</feature>
<evidence type="ECO:0000256" key="5">
    <source>
        <dbReference type="ARBA" id="ARBA00023004"/>
    </source>
</evidence>
<dbReference type="InterPro" id="IPR017861">
    <property type="entry name" value="KAE1/TsaD"/>
</dbReference>
<dbReference type="PRINTS" id="PR00789">
    <property type="entry name" value="OSIALOPTASE"/>
</dbReference>
<dbReference type="GO" id="GO:0005737">
    <property type="term" value="C:cytoplasm"/>
    <property type="evidence" value="ECO:0007669"/>
    <property type="project" value="UniProtKB-SubCell"/>
</dbReference>
<dbReference type="Gene3D" id="3.30.420.40">
    <property type="match status" value="2"/>
</dbReference>
<keyword evidence="5 8" id="KW-0408">Iron</keyword>
<gene>
    <name evidence="8 10" type="primary">tsaD</name>
    <name evidence="10" type="ORF">H8E79_01100</name>
</gene>
<protein>
    <recommendedName>
        <fullName evidence="8">tRNA N6-adenosine threonylcarbamoyltransferase</fullName>
        <ecNumber evidence="8">2.3.1.234</ecNumber>
    </recommendedName>
    <alternativeName>
        <fullName evidence="8">N6-L-threonylcarbamoyladenine synthase</fullName>
        <shortName evidence="8">t(6)A synthase</shortName>
    </alternativeName>
    <alternativeName>
        <fullName evidence="8">t(6)A37 threonylcarbamoyladenosine biosynthesis protein TsaD</fullName>
    </alternativeName>
    <alternativeName>
        <fullName evidence="8">tRNA threonylcarbamoyladenosine biosynthesis protein TsaD</fullName>
    </alternativeName>
</protein>
<comment type="catalytic activity">
    <reaction evidence="7 8">
        <text>L-threonylcarbamoyladenylate + adenosine(37) in tRNA = N(6)-L-threonylcarbamoyladenosine(37) in tRNA + AMP + H(+)</text>
        <dbReference type="Rhea" id="RHEA:37059"/>
        <dbReference type="Rhea" id="RHEA-COMP:10162"/>
        <dbReference type="Rhea" id="RHEA-COMP:10163"/>
        <dbReference type="ChEBI" id="CHEBI:15378"/>
        <dbReference type="ChEBI" id="CHEBI:73682"/>
        <dbReference type="ChEBI" id="CHEBI:74411"/>
        <dbReference type="ChEBI" id="CHEBI:74418"/>
        <dbReference type="ChEBI" id="CHEBI:456215"/>
        <dbReference type="EC" id="2.3.1.234"/>
    </reaction>
</comment>
<feature type="binding site" evidence="8">
    <location>
        <position position="111"/>
    </location>
    <ligand>
        <name>Fe cation</name>
        <dbReference type="ChEBI" id="CHEBI:24875"/>
    </ligand>
</feature>
<organism evidence="10 11">
    <name type="scientific">Candidatus Desulfatifera sulfidica</name>
    <dbReference type="NCBI Taxonomy" id="2841691"/>
    <lineage>
        <taxon>Bacteria</taxon>
        <taxon>Pseudomonadati</taxon>
        <taxon>Thermodesulfobacteriota</taxon>
        <taxon>Desulfobulbia</taxon>
        <taxon>Desulfobulbales</taxon>
        <taxon>Desulfobulbaceae</taxon>
        <taxon>Candidatus Desulfatifera</taxon>
    </lineage>
</organism>